<evidence type="ECO:0008006" key="4">
    <source>
        <dbReference type="Google" id="ProtNLM"/>
    </source>
</evidence>
<evidence type="ECO:0000256" key="1">
    <source>
        <dbReference type="SAM" id="SignalP"/>
    </source>
</evidence>
<dbReference type="GO" id="GO:0016702">
    <property type="term" value="F:oxidoreductase activity, acting on single donors with incorporation of molecular oxygen, incorporation of two atoms of oxygen"/>
    <property type="evidence" value="ECO:0007669"/>
    <property type="project" value="InterPro"/>
</dbReference>
<protein>
    <recommendedName>
        <fullName evidence="4">Carboxypeptidase regulatory-like domain-containing protein</fullName>
    </recommendedName>
</protein>
<keyword evidence="1" id="KW-0732">Signal</keyword>
<feature type="chain" id="PRO_5011467586" description="Carboxypeptidase regulatory-like domain-containing protein" evidence="1">
    <location>
        <begin position="33"/>
        <end position="152"/>
    </location>
</feature>
<evidence type="ECO:0000313" key="2">
    <source>
        <dbReference type="EMBL" id="SDY27664.1"/>
    </source>
</evidence>
<name>A0A1H3ILG1_9BACT</name>
<dbReference type="Gene3D" id="2.60.130.10">
    <property type="entry name" value="Aromatic compound dioxygenase"/>
    <property type="match status" value="1"/>
</dbReference>
<dbReference type="OrthoDB" id="9800887at2"/>
<dbReference type="STRING" id="651662.SAMN04488069_10737"/>
<dbReference type="SUPFAM" id="SSF49464">
    <property type="entry name" value="Carboxypeptidase regulatory domain-like"/>
    <property type="match status" value="1"/>
</dbReference>
<dbReference type="EMBL" id="FNOV01000007">
    <property type="protein sequence ID" value="SDY27664.1"/>
    <property type="molecule type" value="Genomic_DNA"/>
</dbReference>
<proteinExistence type="predicted"/>
<dbReference type="GO" id="GO:0005506">
    <property type="term" value="F:iron ion binding"/>
    <property type="evidence" value="ECO:0007669"/>
    <property type="project" value="InterPro"/>
</dbReference>
<reference evidence="3" key="1">
    <citation type="submission" date="2016-10" db="EMBL/GenBank/DDBJ databases">
        <authorList>
            <person name="Varghese N."/>
            <person name="Submissions S."/>
        </authorList>
    </citation>
    <scope>NUCLEOTIDE SEQUENCE [LARGE SCALE GENOMIC DNA]</scope>
    <source>
        <strain evidence="3">CGMCC 1.8975</strain>
    </source>
</reference>
<feature type="signal peptide" evidence="1">
    <location>
        <begin position="1"/>
        <end position="32"/>
    </location>
</feature>
<dbReference type="InterPro" id="IPR015889">
    <property type="entry name" value="Intradiol_dOase_core"/>
</dbReference>
<dbReference type="InterPro" id="IPR008969">
    <property type="entry name" value="CarboxyPept-like_regulatory"/>
</dbReference>
<dbReference type="AlphaFoldDB" id="A0A1H3ILG1"/>
<evidence type="ECO:0000313" key="3">
    <source>
        <dbReference type="Proteomes" id="UP000199249"/>
    </source>
</evidence>
<gene>
    <name evidence="2" type="ORF">SAMN04488069_10737</name>
</gene>
<accession>A0A1H3ILG1</accession>
<keyword evidence="3" id="KW-1185">Reference proteome</keyword>
<dbReference type="Proteomes" id="UP000199249">
    <property type="component" value="Unassembled WGS sequence"/>
</dbReference>
<organism evidence="2 3">
    <name type="scientific">Hymenobacter psychrophilus</name>
    <dbReference type="NCBI Taxonomy" id="651662"/>
    <lineage>
        <taxon>Bacteria</taxon>
        <taxon>Pseudomonadati</taxon>
        <taxon>Bacteroidota</taxon>
        <taxon>Cytophagia</taxon>
        <taxon>Cytophagales</taxon>
        <taxon>Hymenobacteraceae</taxon>
        <taxon>Hymenobacter</taxon>
    </lineage>
</organism>
<dbReference type="RefSeq" id="WP_092740171.1">
    <property type="nucleotide sequence ID" value="NZ_FNOV01000007.1"/>
</dbReference>
<sequence length="152" mass="16199">MLAALSGTRIFARVLATSLLSLGLLSASPTSAQTTAVPLPATVPAYEPPPGRPFPVTPDEASAAAILTGLVVDEQGHPFAGAVLVIWKTKLGAETDSNGRYRLPVPASCLSRRGWVKIVAGQMGFVRQMLRLDARLAKQPVIRLVQNMRPLY</sequence>